<keyword evidence="5" id="KW-1133">Transmembrane helix</keyword>
<dbReference type="GO" id="GO:0006627">
    <property type="term" value="P:protein processing involved in protein targeting to mitochondrion"/>
    <property type="evidence" value="ECO:0007669"/>
    <property type="project" value="InterPro"/>
</dbReference>
<reference evidence="7" key="2">
    <citation type="submission" date="2025-08" db="UniProtKB">
        <authorList>
            <consortium name="Ensembl"/>
        </authorList>
    </citation>
    <scope>IDENTIFICATION</scope>
</reference>
<evidence type="ECO:0000313" key="7">
    <source>
        <dbReference type="Ensembl" id="ENSCSAVP00000012909.1"/>
    </source>
</evidence>
<evidence type="ECO:0000256" key="3">
    <source>
        <dbReference type="ARBA" id="ARBA00022692"/>
    </source>
</evidence>
<keyword evidence="2" id="KW-0645">Protease</keyword>
<dbReference type="FunCoup" id="H2Z5P7">
    <property type="interactions" value="3"/>
</dbReference>
<evidence type="ECO:0000256" key="2">
    <source>
        <dbReference type="ARBA" id="ARBA00022670"/>
    </source>
</evidence>
<organism evidence="7 8">
    <name type="scientific">Ciona savignyi</name>
    <name type="common">Pacific transparent sea squirt</name>
    <dbReference type="NCBI Taxonomy" id="51511"/>
    <lineage>
        <taxon>Eukaryota</taxon>
        <taxon>Metazoa</taxon>
        <taxon>Chordata</taxon>
        <taxon>Tunicata</taxon>
        <taxon>Ascidiacea</taxon>
        <taxon>Phlebobranchia</taxon>
        <taxon>Cionidae</taxon>
        <taxon>Ciona</taxon>
    </lineage>
</organism>
<evidence type="ECO:0000313" key="8">
    <source>
        <dbReference type="Proteomes" id="UP000007875"/>
    </source>
</evidence>
<name>H2Z5P7_CIOSA</name>
<evidence type="ECO:0000256" key="6">
    <source>
        <dbReference type="ARBA" id="ARBA00023136"/>
    </source>
</evidence>
<dbReference type="GO" id="GO:0042720">
    <property type="term" value="C:mitochondrial inner membrane peptidase complex"/>
    <property type="evidence" value="ECO:0007669"/>
    <property type="project" value="InterPro"/>
</dbReference>
<protein>
    <recommendedName>
        <fullName evidence="9">Peptidase S26 domain-containing protein</fullName>
    </recommendedName>
</protein>
<dbReference type="InterPro" id="IPR036286">
    <property type="entry name" value="LexA/Signal_pep-like_sf"/>
</dbReference>
<evidence type="ECO:0000256" key="5">
    <source>
        <dbReference type="ARBA" id="ARBA00022989"/>
    </source>
</evidence>
<dbReference type="InParanoid" id="H2Z5P7"/>
<dbReference type="PANTHER" id="PTHR46041:SF2">
    <property type="entry name" value="MITOCHONDRIAL INNER MEMBRANE PROTEASE SUBUNIT 2"/>
    <property type="match status" value="1"/>
</dbReference>
<dbReference type="SUPFAM" id="SSF51306">
    <property type="entry name" value="LexA/Signal peptidase"/>
    <property type="match status" value="1"/>
</dbReference>
<evidence type="ECO:0000256" key="4">
    <source>
        <dbReference type="ARBA" id="ARBA00022801"/>
    </source>
</evidence>
<reference evidence="7" key="3">
    <citation type="submission" date="2025-09" db="UniProtKB">
        <authorList>
            <consortium name="Ensembl"/>
        </authorList>
    </citation>
    <scope>IDENTIFICATION</scope>
</reference>
<dbReference type="InterPro" id="IPR037730">
    <property type="entry name" value="IMP2"/>
</dbReference>
<keyword evidence="6" id="KW-0472">Membrane</keyword>
<dbReference type="Proteomes" id="UP000007875">
    <property type="component" value="Unassembled WGS sequence"/>
</dbReference>
<accession>H2Z5P7</accession>
<comment type="subcellular location">
    <subcellularLocation>
        <location evidence="1">Membrane</location>
        <topology evidence="1">Single-pass membrane protein</topology>
    </subcellularLocation>
</comment>
<dbReference type="InterPro" id="IPR019533">
    <property type="entry name" value="Peptidase_S26"/>
</dbReference>
<dbReference type="AlphaFoldDB" id="H2Z5P7"/>
<reference evidence="8" key="1">
    <citation type="submission" date="2003-08" db="EMBL/GenBank/DDBJ databases">
        <authorList>
            <person name="Birren B."/>
            <person name="Nusbaum C."/>
            <person name="Abebe A."/>
            <person name="Abouelleil A."/>
            <person name="Adekoya E."/>
            <person name="Ait-zahra M."/>
            <person name="Allen N."/>
            <person name="Allen T."/>
            <person name="An P."/>
            <person name="Anderson M."/>
            <person name="Anderson S."/>
            <person name="Arachchi H."/>
            <person name="Armbruster J."/>
            <person name="Bachantsang P."/>
            <person name="Baldwin J."/>
            <person name="Barry A."/>
            <person name="Bayul T."/>
            <person name="Blitshsteyn B."/>
            <person name="Bloom T."/>
            <person name="Blye J."/>
            <person name="Boguslavskiy L."/>
            <person name="Borowsky M."/>
            <person name="Boukhgalter B."/>
            <person name="Brunache A."/>
            <person name="Butler J."/>
            <person name="Calixte N."/>
            <person name="Calvo S."/>
            <person name="Camarata J."/>
            <person name="Campo K."/>
            <person name="Chang J."/>
            <person name="Cheshatsang Y."/>
            <person name="Citroen M."/>
            <person name="Collymore A."/>
            <person name="Considine T."/>
            <person name="Cook A."/>
            <person name="Cooke P."/>
            <person name="Corum B."/>
            <person name="Cuomo C."/>
            <person name="David R."/>
            <person name="Dawoe T."/>
            <person name="Degray S."/>
            <person name="Dodge S."/>
            <person name="Dooley K."/>
            <person name="Dorje P."/>
            <person name="Dorjee K."/>
            <person name="Dorris L."/>
            <person name="Duffey N."/>
            <person name="Dupes A."/>
            <person name="Elkins T."/>
            <person name="Engels R."/>
            <person name="Erickson J."/>
            <person name="Farina A."/>
            <person name="Faro S."/>
            <person name="Ferreira P."/>
            <person name="Fischer H."/>
            <person name="Fitzgerald M."/>
            <person name="Foley K."/>
            <person name="Gage D."/>
            <person name="Galagan J."/>
            <person name="Gearin G."/>
            <person name="Gnerre S."/>
            <person name="Gnirke A."/>
            <person name="Goyette A."/>
            <person name="Graham J."/>
            <person name="Grandbois E."/>
            <person name="Gyaltsen K."/>
            <person name="Hafez N."/>
            <person name="Hagopian D."/>
            <person name="Hagos B."/>
            <person name="Hall J."/>
            <person name="Hatcher B."/>
            <person name="Heller A."/>
            <person name="Higgins H."/>
            <person name="Honan T."/>
            <person name="Horn A."/>
            <person name="Houde N."/>
            <person name="Hughes L."/>
            <person name="Hulme W."/>
            <person name="Husby E."/>
            <person name="Iliev I."/>
            <person name="Jaffe D."/>
            <person name="Jones C."/>
            <person name="Kamal M."/>
            <person name="Kamat A."/>
            <person name="Kamvysselis M."/>
            <person name="Karlsson E."/>
            <person name="Kells C."/>
            <person name="Kieu A."/>
            <person name="Kisner P."/>
            <person name="Kodira C."/>
            <person name="Kulbokas E."/>
            <person name="Labutti K."/>
            <person name="Lama D."/>
            <person name="Landers T."/>
            <person name="Leger J."/>
            <person name="Levine S."/>
            <person name="Lewis D."/>
            <person name="Lewis T."/>
            <person name="Lindblad-toh K."/>
            <person name="Liu X."/>
            <person name="Lokyitsang T."/>
            <person name="Lokyitsang Y."/>
            <person name="Lucien O."/>
            <person name="Lui A."/>
            <person name="Ma L.J."/>
            <person name="Mabbitt R."/>
            <person name="Macdonald J."/>
            <person name="Maclean C."/>
            <person name="Major J."/>
            <person name="Manning J."/>
            <person name="Marabella R."/>
            <person name="Maru K."/>
            <person name="Matthews C."/>
            <person name="Mauceli E."/>
            <person name="Mccarthy M."/>
            <person name="Mcdonough S."/>
            <person name="Mcghee T."/>
            <person name="Meldrim J."/>
            <person name="Meneus L."/>
            <person name="Mesirov J."/>
            <person name="Mihalev A."/>
            <person name="Mihova T."/>
            <person name="Mikkelsen T."/>
            <person name="Mlenga V."/>
            <person name="Moru K."/>
            <person name="Mozes J."/>
            <person name="Mulrain L."/>
            <person name="Munson G."/>
            <person name="Naylor J."/>
            <person name="Newes C."/>
            <person name="Nguyen C."/>
            <person name="Nguyen N."/>
            <person name="Nguyen T."/>
            <person name="Nicol R."/>
            <person name="Nielsen C."/>
            <person name="Nizzari M."/>
            <person name="Norbu C."/>
            <person name="Norbu N."/>
            <person name="O'donnell P."/>
            <person name="Okoawo O."/>
            <person name="O'leary S."/>
            <person name="Omotosho B."/>
            <person name="O'neill K."/>
            <person name="Osman S."/>
            <person name="Parker S."/>
            <person name="Perrin D."/>
            <person name="Phunkhang P."/>
            <person name="Piqani B."/>
            <person name="Purcell S."/>
            <person name="Rachupka T."/>
            <person name="Ramasamy U."/>
            <person name="Rameau R."/>
            <person name="Ray V."/>
            <person name="Raymond C."/>
            <person name="Retta R."/>
            <person name="Richardson S."/>
            <person name="Rise C."/>
            <person name="Rodriguez J."/>
            <person name="Rogers J."/>
            <person name="Rogov P."/>
            <person name="Rutman M."/>
            <person name="Schupbach R."/>
            <person name="Seaman C."/>
            <person name="Settipalli S."/>
            <person name="Sharpe T."/>
            <person name="Sheridan J."/>
            <person name="Sherpa N."/>
            <person name="Shi J."/>
            <person name="Smirnov S."/>
            <person name="Smith C."/>
            <person name="Sougnez C."/>
            <person name="Spencer B."/>
            <person name="Stalker J."/>
            <person name="Stange-thomann N."/>
            <person name="Stavropoulos S."/>
            <person name="Stetson K."/>
            <person name="Stone C."/>
            <person name="Stone S."/>
            <person name="Stubbs M."/>
            <person name="Talamas J."/>
            <person name="Tchuinga P."/>
            <person name="Tenzing P."/>
            <person name="Tesfaye S."/>
            <person name="Theodore J."/>
            <person name="Thoulutsang Y."/>
            <person name="Topham K."/>
            <person name="Towey S."/>
            <person name="Tsamla T."/>
            <person name="Tsomo N."/>
            <person name="Vallee D."/>
            <person name="Vassiliev H."/>
            <person name="Venkataraman V."/>
            <person name="Vinson J."/>
            <person name="Vo A."/>
            <person name="Wade C."/>
            <person name="Wang S."/>
            <person name="Wangchuk T."/>
            <person name="Wangdi T."/>
            <person name="Whittaker C."/>
            <person name="Wilkinson J."/>
            <person name="Wu Y."/>
            <person name="Wyman D."/>
            <person name="Yadav S."/>
            <person name="Yang S."/>
            <person name="Yang X."/>
            <person name="Yeager S."/>
            <person name="Yee E."/>
            <person name="Young G."/>
            <person name="Zainoun J."/>
            <person name="Zembeck L."/>
            <person name="Zimmer A."/>
            <person name="Zody M."/>
            <person name="Lander E."/>
        </authorList>
    </citation>
    <scope>NUCLEOTIDE SEQUENCE [LARGE SCALE GENOMIC DNA]</scope>
</reference>
<dbReference type="GO" id="GO:0004252">
    <property type="term" value="F:serine-type endopeptidase activity"/>
    <property type="evidence" value="ECO:0007669"/>
    <property type="project" value="InterPro"/>
</dbReference>
<keyword evidence="3" id="KW-0812">Transmembrane</keyword>
<keyword evidence="4" id="KW-0378">Hydrolase</keyword>
<dbReference type="GO" id="GO:0006465">
    <property type="term" value="P:signal peptide processing"/>
    <property type="evidence" value="ECO:0007669"/>
    <property type="project" value="InterPro"/>
</dbReference>
<evidence type="ECO:0000256" key="1">
    <source>
        <dbReference type="ARBA" id="ARBA00004167"/>
    </source>
</evidence>
<keyword evidence="8" id="KW-1185">Reference proteome</keyword>
<dbReference type="CDD" id="cd06530">
    <property type="entry name" value="S26_SPase_I"/>
    <property type="match status" value="1"/>
</dbReference>
<sequence length="113" mass="13159">MLPNFRWRRLLSLTRKLQSNIWKHKGTLSEKTVEKTQWSTMLLTAGFTCCVVSILDDKFVTYTMVSGTSMQPCLNPVSSKSNDRVLIDRTPKWNHKKLQRGDLVIYRTTRNPD</sequence>
<evidence type="ECO:0008006" key="9">
    <source>
        <dbReference type="Google" id="ProtNLM"/>
    </source>
</evidence>
<dbReference type="HOGENOM" id="CLU_2139050_0_0_1"/>
<proteinExistence type="predicted"/>
<dbReference type="Ensembl" id="ENSCSAVT00000013058.1">
    <property type="protein sequence ID" value="ENSCSAVP00000012909.1"/>
    <property type="gene ID" value="ENSCSAVG00000007583.1"/>
</dbReference>
<dbReference type="PANTHER" id="PTHR46041">
    <property type="entry name" value="MITOCHONDRIAL INNER MEMBRANE PROTEASE SUBUNIT 2"/>
    <property type="match status" value="1"/>
</dbReference>